<dbReference type="Proteomes" id="UP000620104">
    <property type="component" value="Unassembled WGS sequence"/>
</dbReference>
<organism evidence="2 3">
    <name type="scientific">Naganishia liquefaciens</name>
    <dbReference type="NCBI Taxonomy" id="104408"/>
    <lineage>
        <taxon>Eukaryota</taxon>
        <taxon>Fungi</taxon>
        <taxon>Dikarya</taxon>
        <taxon>Basidiomycota</taxon>
        <taxon>Agaricomycotina</taxon>
        <taxon>Tremellomycetes</taxon>
        <taxon>Filobasidiales</taxon>
        <taxon>Filobasidiaceae</taxon>
        <taxon>Naganishia</taxon>
    </lineage>
</organism>
<comment type="caution">
    <text evidence="2">The sequence shown here is derived from an EMBL/GenBank/DDBJ whole genome shotgun (WGS) entry which is preliminary data.</text>
</comment>
<name>A0A8H3YDQ9_9TREE</name>
<feature type="compositionally biased region" description="Basic and acidic residues" evidence="1">
    <location>
        <begin position="581"/>
        <end position="590"/>
    </location>
</feature>
<sequence length="691" mass="75864">MDAPTLDTIPPEILTRIAFYLAISPSSAPPPKPVLPAANLSRSSHTATASAIASIIASTGDTFPPSVFPSPLVPLLHTSRAIHAALTLRANPSLYARIFEDKFDVEAARRRLPRDEVHDGALASELRQRCVAMQHLKEAVASGDVARFEEQDVYTVYLMLIENDGKNLKYLLSPAAQAPLLAFLFLYHDRDLAPTATMPGLPPKTPKRALILWIIWLLTSPQGMEKEDIDDIEEFLFCLRPYVFAAGQFEVTYAPWMLMHLPLSGPTPVPKQPSAATNPYIADPTPRSRLIHITHYGRSRALCAPVLAHAAILNFFARVDRLLGGARFQAAGGDLTGGLDGPGAVPQGDVPREAAGGEGRTEGGEAQGNAQAEFQPRPPSRYVAYTPAKRSEIHDTDFKRLTRCFDPNGSAGMAVEDWHGRFAGRWEGSFSFFDYDAYKSMLSGESRALYEGQFGEQTQVWRLREVYARQKGGRKPTTPRATNTSPLNAGFELHSSTFDQLVPLLAARNPVSGGGYQPFNVTNAGSVTTAVVRMLESNVHEEYLVAMLGGLEGREIVSEAEVERIVRRRKGKGSDDDDEENVRMSSREPGDEAGDADDLELLLVGTGHSAWGEFLLRGRVRLWDGMVTLVKEYSPDGRGRWMYRGYVVGDNVFVGRWRDCVTPEDFVGYEGSFTLAQRIDETIAEASSAAI</sequence>
<proteinExistence type="predicted"/>
<gene>
    <name evidence="2" type="ORF">NliqN6_1880</name>
</gene>
<evidence type="ECO:0000313" key="2">
    <source>
        <dbReference type="EMBL" id="GHJ85478.1"/>
    </source>
</evidence>
<accession>A0A8H3YDQ9</accession>
<reference evidence="2" key="1">
    <citation type="submission" date="2020-07" db="EMBL/GenBank/DDBJ databases">
        <title>Draft Genome Sequence of a Deep-Sea Yeast, Naganishia (Cryptococcus) liquefaciens strain N6.</title>
        <authorList>
            <person name="Han Y.W."/>
            <person name="Kajitani R."/>
            <person name="Morimoto H."/>
            <person name="Parhat M."/>
            <person name="Tsubouchi H."/>
            <person name="Bakenova O."/>
            <person name="Ogata M."/>
            <person name="Argunhan B."/>
            <person name="Aoki R."/>
            <person name="Kajiwara S."/>
            <person name="Itoh T."/>
            <person name="Iwasaki H."/>
        </authorList>
    </citation>
    <scope>NUCLEOTIDE SEQUENCE</scope>
    <source>
        <strain evidence="2">N6</strain>
    </source>
</reference>
<evidence type="ECO:0000313" key="3">
    <source>
        <dbReference type="Proteomes" id="UP000620104"/>
    </source>
</evidence>
<dbReference type="EMBL" id="BLZA01000011">
    <property type="protein sequence ID" value="GHJ85478.1"/>
    <property type="molecule type" value="Genomic_DNA"/>
</dbReference>
<dbReference type="OrthoDB" id="2017782at2759"/>
<protein>
    <submittedName>
        <fullName evidence="2">Uncharacterized protein</fullName>
    </submittedName>
</protein>
<dbReference type="AlphaFoldDB" id="A0A8H3YDQ9"/>
<feature type="region of interest" description="Disordered" evidence="1">
    <location>
        <begin position="567"/>
        <end position="594"/>
    </location>
</feature>
<feature type="region of interest" description="Disordered" evidence="1">
    <location>
        <begin position="337"/>
        <end position="380"/>
    </location>
</feature>
<keyword evidence="3" id="KW-1185">Reference proteome</keyword>
<evidence type="ECO:0000256" key="1">
    <source>
        <dbReference type="SAM" id="MobiDB-lite"/>
    </source>
</evidence>